<keyword evidence="7 8" id="KW-0472">Membrane</keyword>
<evidence type="ECO:0000256" key="8">
    <source>
        <dbReference type="SAM" id="Phobius"/>
    </source>
</evidence>
<proteinExistence type="inferred from homology"/>
<dbReference type="PANTHER" id="PTHR34702:SF1">
    <property type="entry name" value="NA(+)_H(+) ANTIPORTER SUBUNIT F"/>
    <property type="match status" value="1"/>
</dbReference>
<reference evidence="9 10" key="1">
    <citation type="submission" date="2018-07" db="EMBL/GenBank/DDBJ databases">
        <title>Complete genome sequencing of Ornithinimicrobium sp. AMA3305.</title>
        <authorList>
            <person name="Bae J.-W."/>
        </authorList>
    </citation>
    <scope>NUCLEOTIDE SEQUENCE [LARGE SCALE GENOMIC DNA]</scope>
    <source>
        <strain evidence="9 10">AMA3305</strain>
    </source>
</reference>
<keyword evidence="10" id="KW-1185">Reference proteome</keyword>
<dbReference type="KEGG" id="orn:DV701_11975"/>
<comment type="similarity">
    <text evidence="2">Belongs to the CPA3 antiporters (TC 2.A.63) subunit F family.</text>
</comment>
<feature type="transmembrane region" description="Helical" evidence="8">
    <location>
        <begin position="6"/>
        <end position="27"/>
    </location>
</feature>
<dbReference type="Proteomes" id="UP000253790">
    <property type="component" value="Chromosome"/>
</dbReference>
<dbReference type="RefSeq" id="WP_114928547.1">
    <property type="nucleotide sequence ID" value="NZ_CP031229.1"/>
</dbReference>
<dbReference type="InterPro" id="IPR007208">
    <property type="entry name" value="MrpF/PhaF-like"/>
</dbReference>
<keyword evidence="6 8" id="KW-1133">Transmembrane helix</keyword>
<dbReference type="Pfam" id="PF04066">
    <property type="entry name" value="MrpF_PhaF"/>
    <property type="match status" value="1"/>
</dbReference>
<evidence type="ECO:0000256" key="3">
    <source>
        <dbReference type="ARBA" id="ARBA00022448"/>
    </source>
</evidence>
<dbReference type="EMBL" id="CP031229">
    <property type="protein sequence ID" value="AXH96740.1"/>
    <property type="molecule type" value="Genomic_DNA"/>
</dbReference>
<evidence type="ECO:0000313" key="10">
    <source>
        <dbReference type="Proteomes" id="UP000253790"/>
    </source>
</evidence>
<dbReference type="PANTHER" id="PTHR34702">
    <property type="entry name" value="NA(+)/H(+) ANTIPORTER SUBUNIT F1"/>
    <property type="match status" value="1"/>
</dbReference>
<evidence type="ECO:0000256" key="7">
    <source>
        <dbReference type="ARBA" id="ARBA00023136"/>
    </source>
</evidence>
<evidence type="ECO:0000256" key="4">
    <source>
        <dbReference type="ARBA" id="ARBA00022475"/>
    </source>
</evidence>
<dbReference type="AlphaFoldDB" id="A0A345NNY2"/>
<feature type="transmembrane region" description="Helical" evidence="8">
    <location>
        <begin position="39"/>
        <end position="59"/>
    </location>
</feature>
<organism evidence="9 10">
    <name type="scientific">Ornithinimicrobium avium</name>
    <dbReference type="NCBI Taxonomy" id="2283195"/>
    <lineage>
        <taxon>Bacteria</taxon>
        <taxon>Bacillati</taxon>
        <taxon>Actinomycetota</taxon>
        <taxon>Actinomycetes</taxon>
        <taxon>Micrococcales</taxon>
        <taxon>Ornithinimicrobiaceae</taxon>
        <taxon>Ornithinimicrobium</taxon>
    </lineage>
</organism>
<gene>
    <name evidence="9" type="ORF">DV701_11975</name>
</gene>
<accession>A0A345NNY2</accession>
<dbReference type="GO" id="GO:0005886">
    <property type="term" value="C:plasma membrane"/>
    <property type="evidence" value="ECO:0007669"/>
    <property type="project" value="UniProtKB-SubCell"/>
</dbReference>
<evidence type="ECO:0000313" key="9">
    <source>
        <dbReference type="EMBL" id="AXH96740.1"/>
    </source>
</evidence>
<evidence type="ECO:0000256" key="5">
    <source>
        <dbReference type="ARBA" id="ARBA00022692"/>
    </source>
</evidence>
<evidence type="ECO:0000256" key="1">
    <source>
        <dbReference type="ARBA" id="ARBA00004651"/>
    </source>
</evidence>
<protein>
    <submittedName>
        <fullName evidence="9">Sodium:proton antiporter</fullName>
    </submittedName>
</protein>
<name>A0A345NNY2_9MICO</name>
<feature type="transmembrane region" description="Helical" evidence="8">
    <location>
        <begin position="65"/>
        <end position="88"/>
    </location>
</feature>
<sequence length="97" mass="10005">MNLETVEAVLSWAIGALIALSALLVLVRVTIGPSVLDRVVASDTLVSVVVCALGAHIALTGSVSTMPLLVSLSLVGFLGSVAVARFVARDRDPEPPR</sequence>
<comment type="subcellular location">
    <subcellularLocation>
        <location evidence="1">Cell membrane</location>
        <topology evidence="1">Multi-pass membrane protein</topology>
    </subcellularLocation>
</comment>
<evidence type="ECO:0000256" key="6">
    <source>
        <dbReference type="ARBA" id="ARBA00022989"/>
    </source>
</evidence>
<keyword evidence="4" id="KW-1003">Cell membrane</keyword>
<keyword evidence="5 8" id="KW-0812">Transmembrane</keyword>
<evidence type="ECO:0000256" key="2">
    <source>
        <dbReference type="ARBA" id="ARBA00009212"/>
    </source>
</evidence>
<keyword evidence="3" id="KW-0813">Transport</keyword>
<dbReference type="GO" id="GO:0015385">
    <property type="term" value="F:sodium:proton antiporter activity"/>
    <property type="evidence" value="ECO:0007669"/>
    <property type="project" value="TreeGrafter"/>
</dbReference>